<dbReference type="PANTHER" id="PTHR21198">
    <property type="entry name" value="GLUTAMATE RACEMASE"/>
    <property type="match status" value="1"/>
</dbReference>
<dbReference type="PROSITE" id="PS00924">
    <property type="entry name" value="ASP_GLU_RACEMASE_2"/>
    <property type="match status" value="1"/>
</dbReference>
<dbReference type="SUPFAM" id="SSF53681">
    <property type="entry name" value="Aspartate/glutamate racemase"/>
    <property type="match status" value="2"/>
</dbReference>
<evidence type="ECO:0000256" key="2">
    <source>
        <dbReference type="ARBA" id="ARBA00023235"/>
    </source>
</evidence>
<dbReference type="Pfam" id="PF01177">
    <property type="entry name" value="Asp_Glu_race"/>
    <property type="match status" value="1"/>
</dbReference>
<dbReference type="PANTHER" id="PTHR21198:SF7">
    <property type="entry name" value="ASPARTATE-GLUTAMATE RACEMASE FAMILY"/>
    <property type="match status" value="1"/>
</dbReference>
<evidence type="ECO:0000256" key="1">
    <source>
        <dbReference type="ARBA" id="ARBA00007847"/>
    </source>
</evidence>
<comment type="caution">
    <text evidence="3">The sequence shown here is derived from an EMBL/GenBank/DDBJ whole genome shotgun (WGS) entry which is preliminary data.</text>
</comment>
<evidence type="ECO:0000313" key="3">
    <source>
        <dbReference type="EMBL" id="MUZ75250.1"/>
    </source>
</evidence>
<dbReference type="GO" id="GO:0047661">
    <property type="term" value="F:amino-acid racemase activity"/>
    <property type="evidence" value="ECO:0007669"/>
    <property type="project" value="InterPro"/>
</dbReference>
<gene>
    <name evidence="3" type="ORF">GOZ90_21405</name>
</gene>
<protein>
    <submittedName>
        <fullName evidence="3">Amino acid racemase</fullName>
        <ecNumber evidence="3">5.1.1.-</ecNumber>
    </submittedName>
</protein>
<dbReference type="InterPro" id="IPR033134">
    <property type="entry name" value="Asp/Glu_racemase_AS_2"/>
</dbReference>
<dbReference type="Proteomes" id="UP000477951">
    <property type="component" value="Unassembled WGS sequence"/>
</dbReference>
<reference evidence="3 4" key="1">
    <citation type="submission" date="2019-12" db="EMBL/GenBank/DDBJ databases">
        <title>Whole-genome sequencing of Allorhizobium vitis.</title>
        <authorList>
            <person name="Gan H.M."/>
            <person name="Szegedi E."/>
            <person name="Burr T."/>
            <person name="Savka M.A."/>
        </authorList>
    </citation>
    <scope>NUCLEOTIDE SEQUENCE [LARGE SCALE GENOMIC DNA]</scope>
    <source>
        <strain evidence="3 4">CG516</strain>
    </source>
</reference>
<dbReference type="InterPro" id="IPR018187">
    <property type="entry name" value="Asp/Glu_racemase_AS_1"/>
</dbReference>
<comment type="similarity">
    <text evidence="1">Belongs to the aspartate/glutamate racemases family.</text>
</comment>
<dbReference type="Gene3D" id="3.40.50.1860">
    <property type="match status" value="2"/>
</dbReference>
<proteinExistence type="inferred from homology"/>
<dbReference type="EC" id="5.1.1.-" evidence="3"/>
<keyword evidence="2 3" id="KW-0413">Isomerase</keyword>
<evidence type="ECO:0000313" key="4">
    <source>
        <dbReference type="Proteomes" id="UP000477951"/>
    </source>
</evidence>
<dbReference type="EMBL" id="WPHR01000026">
    <property type="protein sequence ID" value="MUZ75250.1"/>
    <property type="molecule type" value="Genomic_DNA"/>
</dbReference>
<dbReference type="NCBIfam" id="TIGR00035">
    <property type="entry name" value="asp_race"/>
    <property type="match status" value="1"/>
</dbReference>
<dbReference type="InterPro" id="IPR001920">
    <property type="entry name" value="Asp/Glu_race"/>
</dbReference>
<accession>A0A6L6VHB2</accession>
<dbReference type="PROSITE" id="PS00923">
    <property type="entry name" value="ASP_GLU_RACEMASE_1"/>
    <property type="match status" value="1"/>
</dbReference>
<dbReference type="InterPro" id="IPR004380">
    <property type="entry name" value="Asp_race"/>
</dbReference>
<dbReference type="AlphaFoldDB" id="A0A6L6VHB2"/>
<organism evidence="3 4">
    <name type="scientific">Agrobacterium vitis</name>
    <name type="common">Rhizobium vitis</name>
    <dbReference type="NCBI Taxonomy" id="373"/>
    <lineage>
        <taxon>Bacteria</taxon>
        <taxon>Pseudomonadati</taxon>
        <taxon>Pseudomonadota</taxon>
        <taxon>Alphaproteobacteria</taxon>
        <taxon>Hyphomicrobiales</taxon>
        <taxon>Rhizobiaceae</taxon>
        <taxon>Rhizobium/Agrobacterium group</taxon>
        <taxon>Agrobacterium</taxon>
    </lineage>
</organism>
<sequence length="308" mass="32922">MRSIKMALGQQAGACSQKPDDLATSPCDRDCSKCPRMRAEPMILSERIQKTPSSEFVGILGGMGPLATIDLLKKIVLQTDAACDQDHIPILVFADPATPDRTSALLQAEAPSCIPFILNGIERLTASGACVIAIACNTAHYWLPEITQNCSVPVLNMIELTSKRAQEVLPAGSTVGILATQGTISAGLYQRELMDRGLPTIEPSREGQANVTRAIEAVKRNELVEGAFALQSAIVDLRDAGANAVVLACTELPILLELIDTTAFAGLLLIDPTNILASECIRLGNAFRERNRCRSSFPGPHLFGASNE</sequence>
<name>A0A6L6VHB2_AGRVI</name>
<dbReference type="InterPro" id="IPR015942">
    <property type="entry name" value="Asp/Glu/hydantoin_racemase"/>
</dbReference>